<evidence type="ECO:0000313" key="7">
    <source>
        <dbReference type="EMBL" id="QDY98065.1"/>
    </source>
</evidence>
<name>A0A5B8KES8_9ENTR</name>
<dbReference type="SUPFAM" id="SSF89562">
    <property type="entry name" value="RraA-like"/>
    <property type="match status" value="1"/>
</dbReference>
<keyword evidence="5" id="KW-0460">Magnesium</keyword>
<evidence type="ECO:0000256" key="4">
    <source>
        <dbReference type="ARBA" id="ARBA00030169"/>
    </source>
</evidence>
<evidence type="ECO:0000256" key="1">
    <source>
        <dbReference type="ARBA" id="ARBA00001968"/>
    </source>
</evidence>
<dbReference type="EMBL" id="MK036891">
    <property type="protein sequence ID" value="QDY98065.1"/>
    <property type="molecule type" value="Genomic_DNA"/>
</dbReference>
<feature type="binding site" evidence="5">
    <location>
        <begin position="98"/>
        <end position="101"/>
    </location>
    <ligand>
        <name>substrate</name>
    </ligand>
</feature>
<dbReference type="RefSeq" id="WP_043519730.1">
    <property type="nucleotide sequence ID" value="NZ_JALKTL010000011.1"/>
</dbReference>
<sequence>MRTTKFDDVINFPRLSEAQIERARKYQAAILSDVAGRRGALHSSIKPLRNDMQVVGTAFTVESRPGDNLMFHVALALAKPGDVIIVAGQGYASSAMFGELMVTQAEAAGIGGFVVDGASRDFDTIGNSRMPIFAAGRNPAGPTKNIGGKICCPISLGDVAVQPGDLVVGDCDGVVVIPRQEVDAVLEAAEKKVQAEQERMKEIEQGILVSPWLDDALRAAGVIAANETLM</sequence>
<dbReference type="GO" id="GO:0046872">
    <property type="term" value="F:metal ion binding"/>
    <property type="evidence" value="ECO:0007669"/>
    <property type="project" value="UniProtKB-KW"/>
</dbReference>
<reference evidence="7" key="1">
    <citation type="submission" date="2018-10" db="EMBL/GenBank/DDBJ databases">
        <authorList>
            <person name="Zhou D."/>
            <person name="Yin Z."/>
            <person name="Feng J."/>
        </authorList>
    </citation>
    <scope>NUCLEOTIDE SEQUENCE</scope>
    <source>
        <strain evidence="7">16005813</strain>
        <plasmid evidence="7">p16005813A</plasmid>
    </source>
</reference>
<feature type="coiled-coil region" evidence="6">
    <location>
        <begin position="179"/>
        <end position="206"/>
    </location>
</feature>
<evidence type="ECO:0000256" key="2">
    <source>
        <dbReference type="ARBA" id="ARBA00016549"/>
    </source>
</evidence>
<feature type="binding site" evidence="5">
    <location>
        <position position="121"/>
    </location>
    <ligand>
        <name>Mg(2+)</name>
        <dbReference type="ChEBI" id="CHEBI:18420"/>
    </ligand>
</feature>
<keyword evidence="5" id="KW-0479">Metal-binding</keyword>
<comment type="cofactor">
    <cofactor evidence="1">
        <name>a divalent metal cation</name>
        <dbReference type="ChEBI" id="CHEBI:60240"/>
    </cofactor>
</comment>
<comment type="cofactor">
    <cofactor evidence="5">
        <name>Mg(2+)</name>
        <dbReference type="ChEBI" id="CHEBI:18420"/>
    </cofactor>
</comment>
<proteinExistence type="predicted"/>
<evidence type="ECO:0000256" key="5">
    <source>
        <dbReference type="PIRSR" id="PIRSR605493-1"/>
    </source>
</evidence>
<organism evidence="7">
    <name type="scientific">Leclercia adecarboxylata</name>
    <dbReference type="NCBI Taxonomy" id="83655"/>
    <lineage>
        <taxon>Bacteria</taxon>
        <taxon>Pseudomonadati</taxon>
        <taxon>Pseudomonadota</taxon>
        <taxon>Gammaproteobacteria</taxon>
        <taxon>Enterobacterales</taxon>
        <taxon>Enterobacteriaceae</taxon>
        <taxon>Leclercia</taxon>
    </lineage>
</organism>
<keyword evidence="7" id="KW-0614">Plasmid</keyword>
<protein>
    <recommendedName>
        <fullName evidence="2">Putative 4-hydroxy-4-methyl-2-oxoglutarate aldolase</fullName>
    </recommendedName>
    <alternativeName>
        <fullName evidence="3">Regulator of ribonuclease activity homolog</fullName>
    </alternativeName>
    <alternativeName>
        <fullName evidence="4">RraA-like protein</fullName>
    </alternativeName>
</protein>
<dbReference type="InterPro" id="IPR036704">
    <property type="entry name" value="RraA/RraA-like_sf"/>
</dbReference>
<evidence type="ECO:0000256" key="3">
    <source>
        <dbReference type="ARBA" id="ARBA00029596"/>
    </source>
</evidence>
<feature type="binding site" evidence="5">
    <location>
        <position position="120"/>
    </location>
    <ligand>
        <name>substrate</name>
    </ligand>
</feature>
<geneLocation type="plasmid" evidence="7">
    <name>p16005813A</name>
</geneLocation>
<accession>A0A5B8KES8</accession>
<dbReference type="AlphaFoldDB" id="A0A5B8KES8"/>
<keyword evidence="6" id="KW-0175">Coiled coil</keyword>
<dbReference type="PANTHER" id="PTHR33254">
    <property type="entry name" value="4-HYDROXY-4-METHYL-2-OXOGLUTARATE ALDOLASE 3-RELATED"/>
    <property type="match status" value="1"/>
</dbReference>
<evidence type="ECO:0000256" key="6">
    <source>
        <dbReference type="SAM" id="Coils"/>
    </source>
</evidence>
<dbReference type="Gene3D" id="3.50.30.40">
    <property type="entry name" value="Ribonuclease E inhibitor RraA/RraA-like"/>
    <property type="match status" value="1"/>
</dbReference>
<dbReference type="Pfam" id="PF03737">
    <property type="entry name" value="RraA-like"/>
    <property type="match status" value="1"/>
</dbReference>
<dbReference type="PANTHER" id="PTHR33254:SF4">
    <property type="entry name" value="4-HYDROXY-4-METHYL-2-OXOGLUTARATE ALDOLASE 3-RELATED"/>
    <property type="match status" value="1"/>
</dbReference>
<dbReference type="CDD" id="cd16841">
    <property type="entry name" value="RraA_family"/>
    <property type="match status" value="1"/>
</dbReference>
<dbReference type="InterPro" id="IPR005493">
    <property type="entry name" value="RraA/RraA-like"/>
</dbReference>